<keyword evidence="2 9" id="KW-1003">Cell membrane</keyword>
<evidence type="ECO:0000256" key="6">
    <source>
        <dbReference type="ARBA" id="ARBA00023133"/>
    </source>
</evidence>
<dbReference type="RefSeq" id="WP_186546387.1">
    <property type="nucleotide sequence ID" value="NZ_CP077091.1"/>
</dbReference>
<feature type="transmembrane region" description="Helical" evidence="9">
    <location>
        <begin position="181"/>
        <end position="203"/>
    </location>
</feature>
<protein>
    <recommendedName>
        <fullName evidence="9">Protoheme IX farnesyltransferase</fullName>
        <ecNumber evidence="9">2.5.1.141</ecNumber>
    </recommendedName>
    <alternativeName>
        <fullName evidence="9">Heme B farnesyltransferase</fullName>
    </alternativeName>
    <alternativeName>
        <fullName evidence="9">Heme O synthase</fullName>
    </alternativeName>
</protein>
<evidence type="ECO:0000256" key="5">
    <source>
        <dbReference type="ARBA" id="ARBA00022989"/>
    </source>
</evidence>
<dbReference type="EMBL" id="CP077091">
    <property type="protein sequence ID" value="QXI18040.1"/>
    <property type="molecule type" value="Genomic_DNA"/>
</dbReference>
<feature type="transmembrane region" description="Helical" evidence="9">
    <location>
        <begin position="276"/>
        <end position="296"/>
    </location>
</feature>
<dbReference type="HAMAP" id="MF_00154">
    <property type="entry name" value="CyoE_CtaB"/>
    <property type="match status" value="1"/>
</dbReference>
<feature type="transmembrane region" description="Helical" evidence="9">
    <location>
        <begin position="56"/>
        <end position="75"/>
    </location>
</feature>
<dbReference type="GO" id="GO:0008495">
    <property type="term" value="F:protoheme IX farnesyltransferase activity"/>
    <property type="evidence" value="ECO:0007669"/>
    <property type="project" value="UniProtKB-UniRule"/>
</dbReference>
<keyword evidence="11" id="KW-1185">Reference proteome</keyword>
<evidence type="ECO:0000256" key="7">
    <source>
        <dbReference type="ARBA" id="ARBA00023136"/>
    </source>
</evidence>
<evidence type="ECO:0000313" key="10">
    <source>
        <dbReference type="EMBL" id="QXI18040.1"/>
    </source>
</evidence>
<comment type="miscellaneous">
    <text evidence="9">Carbon 2 of the heme B porphyrin ring is defined according to the Fischer nomenclature.</text>
</comment>
<reference evidence="10 11" key="2">
    <citation type="journal article" date="2021" name="Microorganisms">
        <title>The Ever-Expanding Pseudomonas Genus: Description of 43 New Species and Partition of the Pseudomonas putida Group.</title>
        <authorList>
            <person name="Girard L."/>
            <person name="Lood C."/>
            <person name="Hofte M."/>
            <person name="Vandamme P."/>
            <person name="Rokni-Zadeh H."/>
            <person name="van Noort V."/>
            <person name="Lavigne R."/>
            <person name="De Mot R."/>
        </authorList>
    </citation>
    <scope>NUCLEOTIDE SEQUENCE [LARGE SCALE GENOMIC DNA]</scope>
    <source>
        <strain evidence="10 11">SWRI65</strain>
    </source>
</reference>
<dbReference type="NCBIfam" id="NF003348">
    <property type="entry name" value="PRK04375.1-1"/>
    <property type="match status" value="1"/>
</dbReference>
<dbReference type="KEGG" id="phv:HU739_003320"/>
<evidence type="ECO:0000256" key="1">
    <source>
        <dbReference type="ARBA" id="ARBA00004141"/>
    </source>
</evidence>
<comment type="catalytic activity">
    <reaction evidence="8 9">
        <text>heme b + (2E,6E)-farnesyl diphosphate + H2O = Fe(II)-heme o + diphosphate</text>
        <dbReference type="Rhea" id="RHEA:28070"/>
        <dbReference type="ChEBI" id="CHEBI:15377"/>
        <dbReference type="ChEBI" id="CHEBI:33019"/>
        <dbReference type="ChEBI" id="CHEBI:60344"/>
        <dbReference type="ChEBI" id="CHEBI:60530"/>
        <dbReference type="ChEBI" id="CHEBI:175763"/>
        <dbReference type="EC" id="2.5.1.141"/>
    </reaction>
</comment>
<dbReference type="PROSITE" id="PS00943">
    <property type="entry name" value="UBIA"/>
    <property type="match status" value="1"/>
</dbReference>
<accession>A0A9E6P1T7</accession>
<keyword evidence="7 9" id="KW-0472">Membrane</keyword>
<reference evidence="10 11" key="1">
    <citation type="journal article" date="2020" name="Microorganisms">
        <title>Reliable Identification of Environmental Pseudomonas Isolates Using the rpoD Gene.</title>
        <authorList>
            <consortium name="The Broad Institute Genome Sequencing Platform"/>
            <person name="Girard L."/>
            <person name="Lood C."/>
            <person name="Rokni-Zadeh H."/>
            <person name="van Noort V."/>
            <person name="Lavigne R."/>
            <person name="De Mot R."/>
        </authorList>
    </citation>
    <scope>NUCLEOTIDE SEQUENCE [LARGE SCALE GENOMIC DNA]</scope>
    <source>
        <strain evidence="10 11">SWRI65</strain>
    </source>
</reference>
<dbReference type="InterPro" id="IPR044878">
    <property type="entry name" value="UbiA_sf"/>
</dbReference>
<comment type="function">
    <text evidence="9">Converts heme B (protoheme IX) to heme O by substitution of the vinyl group on carbon 2 of heme B porphyrin ring with a hydroxyethyl farnesyl side group.</text>
</comment>
<feature type="transmembrane region" description="Helical" evidence="9">
    <location>
        <begin position="31"/>
        <end position="50"/>
    </location>
</feature>
<comment type="subcellular location">
    <subcellularLocation>
        <location evidence="9">Cell membrane</location>
        <topology evidence="9">Multi-pass membrane protein</topology>
    </subcellularLocation>
    <subcellularLocation>
        <location evidence="1">Membrane</location>
        <topology evidence="1">Multi-pass membrane protein</topology>
    </subcellularLocation>
</comment>
<keyword evidence="6 9" id="KW-0350">Heme biosynthesis</keyword>
<keyword evidence="5 9" id="KW-1133">Transmembrane helix</keyword>
<organism evidence="10 11">
    <name type="scientific">Pseudomonas hamedanensis</name>
    <dbReference type="NCBI Taxonomy" id="2745504"/>
    <lineage>
        <taxon>Bacteria</taxon>
        <taxon>Pseudomonadati</taxon>
        <taxon>Pseudomonadota</taxon>
        <taxon>Gammaproteobacteria</taxon>
        <taxon>Pseudomonadales</taxon>
        <taxon>Pseudomonadaceae</taxon>
        <taxon>Pseudomonas</taxon>
    </lineage>
</organism>
<evidence type="ECO:0000256" key="3">
    <source>
        <dbReference type="ARBA" id="ARBA00022679"/>
    </source>
</evidence>
<dbReference type="PANTHER" id="PTHR43448">
    <property type="entry name" value="PROTOHEME IX FARNESYLTRANSFERASE, MITOCHONDRIAL"/>
    <property type="match status" value="1"/>
</dbReference>
<dbReference type="AlphaFoldDB" id="A0A9E6P1T7"/>
<evidence type="ECO:0000256" key="8">
    <source>
        <dbReference type="ARBA" id="ARBA00047690"/>
    </source>
</evidence>
<gene>
    <name evidence="9 10" type="primary">cyoE</name>
    <name evidence="10" type="ORF">HU739_003320</name>
</gene>
<dbReference type="GO" id="GO:0005886">
    <property type="term" value="C:plasma membrane"/>
    <property type="evidence" value="ECO:0007669"/>
    <property type="project" value="UniProtKB-SubCell"/>
</dbReference>
<dbReference type="Gene3D" id="1.10.357.140">
    <property type="entry name" value="UbiA prenyltransferase"/>
    <property type="match status" value="1"/>
</dbReference>
<evidence type="ECO:0000313" key="11">
    <source>
        <dbReference type="Proteomes" id="UP000631521"/>
    </source>
</evidence>
<feature type="transmembrane region" description="Helical" evidence="9">
    <location>
        <begin position="95"/>
        <end position="119"/>
    </location>
</feature>
<sequence length="297" mass="31670">MDHGQHSSQHAGALKQWLLPLNVGIELTKPGIIFGNLASVFGAYCLAGAGQPIAPGHLLATLLGTALVIGCGCVINNCVDRDIDRRMVRTCHRALAIRAVSVPTALCYALALGMIGFGLLWTRTNAVACAAAAVGLLIYAGVYTCLMKRRSHWGTLVGSLSGAMPPVIGYCAVTARLDATAWMLIVVFCCWQMPHSHAITLMRRDDFKAAGLPTLTLAEARKQILGYMIAFLAASLLLGLISRLGVAYFLLVASLGGYWLWLALHSPPATEQKAWARKIFAVSIMVVLGLNLAMTLG</sequence>
<dbReference type="EC" id="2.5.1.141" evidence="9"/>
<feature type="transmembrane region" description="Helical" evidence="9">
    <location>
        <begin position="153"/>
        <end position="175"/>
    </location>
</feature>
<dbReference type="GO" id="GO:0048034">
    <property type="term" value="P:heme O biosynthetic process"/>
    <property type="evidence" value="ECO:0007669"/>
    <property type="project" value="UniProtKB-UniRule"/>
</dbReference>
<evidence type="ECO:0000256" key="9">
    <source>
        <dbReference type="HAMAP-Rule" id="MF_00154"/>
    </source>
</evidence>
<dbReference type="CDD" id="cd13957">
    <property type="entry name" value="PT_UbiA_Cox10"/>
    <property type="match status" value="1"/>
</dbReference>
<name>A0A9E6P1T7_9PSED</name>
<feature type="transmembrane region" description="Helical" evidence="9">
    <location>
        <begin position="247"/>
        <end position="264"/>
    </location>
</feature>
<keyword evidence="4 9" id="KW-0812">Transmembrane</keyword>
<dbReference type="Pfam" id="PF01040">
    <property type="entry name" value="UbiA"/>
    <property type="match status" value="1"/>
</dbReference>
<feature type="transmembrane region" description="Helical" evidence="9">
    <location>
        <begin position="125"/>
        <end position="146"/>
    </location>
</feature>
<dbReference type="InterPro" id="IPR000537">
    <property type="entry name" value="UbiA_prenyltransferase"/>
</dbReference>
<proteinExistence type="inferred from homology"/>
<evidence type="ECO:0000256" key="2">
    <source>
        <dbReference type="ARBA" id="ARBA00022475"/>
    </source>
</evidence>
<comment type="pathway">
    <text evidence="9">Porphyrin-containing compound metabolism; heme O biosynthesis; heme O from protoheme: step 1/1.</text>
</comment>
<dbReference type="NCBIfam" id="TIGR01473">
    <property type="entry name" value="cyoE_ctaB"/>
    <property type="match status" value="1"/>
</dbReference>
<dbReference type="PANTHER" id="PTHR43448:SF2">
    <property type="entry name" value="PROTOHEME IX FARNESYLTRANSFERASE, MITOCHONDRIAL"/>
    <property type="match status" value="1"/>
</dbReference>
<feature type="transmembrane region" description="Helical" evidence="9">
    <location>
        <begin position="224"/>
        <end position="241"/>
    </location>
</feature>
<keyword evidence="3 9" id="KW-0808">Transferase</keyword>
<dbReference type="Proteomes" id="UP000631521">
    <property type="component" value="Chromosome"/>
</dbReference>
<dbReference type="InterPro" id="IPR006369">
    <property type="entry name" value="Protohaem_IX_farnesylTrfase"/>
</dbReference>
<evidence type="ECO:0000256" key="4">
    <source>
        <dbReference type="ARBA" id="ARBA00022692"/>
    </source>
</evidence>
<comment type="similarity">
    <text evidence="9">Belongs to the UbiA prenyltransferase family. Protoheme IX farnesyltransferase subfamily.</text>
</comment>
<dbReference type="InterPro" id="IPR030470">
    <property type="entry name" value="UbiA_prenylTrfase_CS"/>
</dbReference>